<evidence type="ECO:0000256" key="5">
    <source>
        <dbReference type="ARBA" id="ARBA00023136"/>
    </source>
</evidence>
<keyword evidence="4 6" id="KW-1133">Transmembrane helix</keyword>
<feature type="transmembrane region" description="Helical" evidence="6">
    <location>
        <begin position="64"/>
        <end position="84"/>
    </location>
</feature>
<evidence type="ECO:0000313" key="8">
    <source>
        <dbReference type="EMBL" id="QKE92773.1"/>
    </source>
</evidence>
<dbReference type="KEGG" id="lck:HN018_17825"/>
<sequence length="212" mass="23348">MHRKPGRAPRAHPAIVRLTHWISAAAMVCMIMSGWRIYNASPILPFTFPEWATIGGWLGGALNWHFAAMWALAAAGAIYLVYGFGSGHFRRDIRPVGPRAILRDIVAALTLRLAHREGHYNAVQRLLYSGVLVVIVLTVITGLSIWKPVQLGFLSWIFGGYAVARVIHFTMMVLIVCFIVVHLALVALVPSTLRSMITGGRVAEPIDRETAS</sequence>
<dbReference type="AlphaFoldDB" id="A0A6M8HW55"/>
<keyword evidence="3 6" id="KW-0812">Transmembrane</keyword>
<feature type="domain" description="Cytochrome b561 bacterial/Ni-hydrogenase" evidence="7">
    <location>
        <begin position="12"/>
        <end position="199"/>
    </location>
</feature>
<proteinExistence type="predicted"/>
<dbReference type="SUPFAM" id="SSF81342">
    <property type="entry name" value="Transmembrane di-heme cytochromes"/>
    <property type="match status" value="1"/>
</dbReference>
<protein>
    <submittedName>
        <fullName evidence="8">Cytochrome b/b6 domain-containing protein</fullName>
    </submittedName>
</protein>
<dbReference type="GO" id="GO:0005886">
    <property type="term" value="C:plasma membrane"/>
    <property type="evidence" value="ECO:0007669"/>
    <property type="project" value="UniProtKB-SubCell"/>
</dbReference>
<keyword evidence="9" id="KW-1185">Reference proteome</keyword>
<dbReference type="PANTHER" id="PTHR30485:SF1">
    <property type="entry name" value="CYTOCHROME YDHU-RELATED"/>
    <property type="match status" value="1"/>
</dbReference>
<feature type="transmembrane region" description="Helical" evidence="6">
    <location>
        <begin position="126"/>
        <end position="146"/>
    </location>
</feature>
<dbReference type="GO" id="GO:0020037">
    <property type="term" value="F:heme binding"/>
    <property type="evidence" value="ECO:0007669"/>
    <property type="project" value="TreeGrafter"/>
</dbReference>
<dbReference type="GO" id="GO:0009055">
    <property type="term" value="F:electron transfer activity"/>
    <property type="evidence" value="ECO:0007669"/>
    <property type="project" value="InterPro"/>
</dbReference>
<organism evidence="8 9">
    <name type="scientific">Lichenicola cladoniae</name>
    <dbReference type="NCBI Taxonomy" id="1484109"/>
    <lineage>
        <taxon>Bacteria</taxon>
        <taxon>Pseudomonadati</taxon>
        <taxon>Pseudomonadota</taxon>
        <taxon>Alphaproteobacteria</taxon>
        <taxon>Acetobacterales</taxon>
        <taxon>Acetobacteraceae</taxon>
        <taxon>Lichenicola</taxon>
    </lineage>
</organism>
<evidence type="ECO:0000256" key="1">
    <source>
        <dbReference type="ARBA" id="ARBA00004651"/>
    </source>
</evidence>
<keyword evidence="2" id="KW-1003">Cell membrane</keyword>
<dbReference type="InterPro" id="IPR051542">
    <property type="entry name" value="Hydrogenase_cytochrome"/>
</dbReference>
<evidence type="ECO:0000259" key="7">
    <source>
        <dbReference type="Pfam" id="PF01292"/>
    </source>
</evidence>
<feature type="transmembrane region" description="Helical" evidence="6">
    <location>
        <begin position="166"/>
        <end position="189"/>
    </location>
</feature>
<evidence type="ECO:0000256" key="2">
    <source>
        <dbReference type="ARBA" id="ARBA00022475"/>
    </source>
</evidence>
<accession>A0A6M8HW55</accession>
<dbReference type="PANTHER" id="PTHR30485">
    <property type="entry name" value="NI/FE-HYDROGENASE 1 B-TYPE CYTOCHROME SUBUNIT"/>
    <property type="match status" value="1"/>
</dbReference>
<dbReference type="Pfam" id="PF01292">
    <property type="entry name" value="Ni_hydr_CYTB"/>
    <property type="match status" value="1"/>
</dbReference>
<dbReference type="InterPro" id="IPR011577">
    <property type="entry name" value="Cyt_b561_bac/Ni-Hgenase"/>
</dbReference>
<reference evidence="8 9" key="1">
    <citation type="journal article" date="2014" name="World J. Microbiol. Biotechnol.">
        <title>Biodiversity and physiological characteristics of Antarctic and Arctic lichens-associated bacteria.</title>
        <authorList>
            <person name="Lee Y.M."/>
            <person name="Kim E.H."/>
            <person name="Lee H.K."/>
            <person name="Hong S.G."/>
        </authorList>
    </citation>
    <scope>NUCLEOTIDE SEQUENCE [LARGE SCALE GENOMIC DNA]</scope>
    <source>
        <strain evidence="8 9">PAMC 26569</strain>
    </source>
</reference>
<dbReference type="EMBL" id="CP053708">
    <property type="protein sequence ID" value="QKE92773.1"/>
    <property type="molecule type" value="Genomic_DNA"/>
</dbReference>
<evidence type="ECO:0000256" key="3">
    <source>
        <dbReference type="ARBA" id="ARBA00022692"/>
    </source>
</evidence>
<dbReference type="GO" id="GO:0022904">
    <property type="term" value="P:respiratory electron transport chain"/>
    <property type="evidence" value="ECO:0007669"/>
    <property type="project" value="InterPro"/>
</dbReference>
<dbReference type="InterPro" id="IPR016174">
    <property type="entry name" value="Di-haem_cyt_TM"/>
</dbReference>
<keyword evidence="5 6" id="KW-0472">Membrane</keyword>
<evidence type="ECO:0000256" key="4">
    <source>
        <dbReference type="ARBA" id="ARBA00022989"/>
    </source>
</evidence>
<dbReference type="Proteomes" id="UP000500767">
    <property type="component" value="Chromosome"/>
</dbReference>
<dbReference type="Gene3D" id="1.20.950.20">
    <property type="entry name" value="Transmembrane di-heme cytochromes, Chain C"/>
    <property type="match status" value="1"/>
</dbReference>
<name>A0A6M8HW55_9PROT</name>
<comment type="subcellular location">
    <subcellularLocation>
        <location evidence="1">Cell membrane</location>
        <topology evidence="1">Multi-pass membrane protein</topology>
    </subcellularLocation>
</comment>
<feature type="transmembrane region" description="Helical" evidence="6">
    <location>
        <begin position="21"/>
        <end position="38"/>
    </location>
</feature>
<evidence type="ECO:0000313" key="9">
    <source>
        <dbReference type="Proteomes" id="UP000500767"/>
    </source>
</evidence>
<evidence type="ECO:0000256" key="6">
    <source>
        <dbReference type="SAM" id="Phobius"/>
    </source>
</evidence>
<gene>
    <name evidence="8" type="ORF">HN018_17825</name>
</gene>